<evidence type="ECO:0000259" key="2">
    <source>
        <dbReference type="Pfam" id="PF13180"/>
    </source>
</evidence>
<name>A0ABP9QN43_9RHOO</name>
<dbReference type="Proteomes" id="UP001500547">
    <property type="component" value="Unassembled WGS sequence"/>
</dbReference>
<evidence type="ECO:0000313" key="4">
    <source>
        <dbReference type="Proteomes" id="UP001500547"/>
    </source>
</evidence>
<dbReference type="Pfam" id="PF13180">
    <property type="entry name" value="PDZ_2"/>
    <property type="match status" value="1"/>
</dbReference>
<keyword evidence="4" id="KW-1185">Reference proteome</keyword>
<dbReference type="SUPFAM" id="SSF50156">
    <property type="entry name" value="PDZ domain-like"/>
    <property type="match status" value="1"/>
</dbReference>
<keyword evidence="1" id="KW-0812">Transmembrane</keyword>
<dbReference type="InterPro" id="IPR036034">
    <property type="entry name" value="PDZ_sf"/>
</dbReference>
<proteinExistence type="predicted"/>
<evidence type="ECO:0000313" key="3">
    <source>
        <dbReference type="EMBL" id="GAA5164478.1"/>
    </source>
</evidence>
<gene>
    <name evidence="3" type="ORF">GCM10025770_18470</name>
</gene>
<organism evidence="3 4">
    <name type="scientific">Viridibacterium curvum</name>
    <dbReference type="NCBI Taxonomy" id="1101404"/>
    <lineage>
        <taxon>Bacteria</taxon>
        <taxon>Pseudomonadati</taxon>
        <taxon>Pseudomonadota</taxon>
        <taxon>Betaproteobacteria</taxon>
        <taxon>Rhodocyclales</taxon>
        <taxon>Rhodocyclaceae</taxon>
        <taxon>Viridibacterium</taxon>
    </lineage>
</organism>
<dbReference type="InterPro" id="IPR001478">
    <property type="entry name" value="PDZ"/>
</dbReference>
<sequence length="317" mass="34058">MRLRLAQVCAPDAERIDIPHHPRPPILHRDNKTMTLIARHWISLLLLPLICLLAACASGEKEADDGRYDPKVSKQGNLPLLYHANEEQVIRLFPVGTPRNAVIERFGSPAAGSAGKDVYSYEITYQKLNADRSAVRIARSVTAELSYDAADKLKAVEPLVLEGYVRSEKDKKVEERKPTHEEIAIHLAGLNPASVNEAIAKGYPGVAPATAASRGTAAGAGAAAATGSVWRTGLQVMEFQTNSGRTEVRVTDFDDGSIAKARGVRAKDTIVSVNGTKTPNTAEYSKAIRAATTDKPLVLRLTRAGKPVTVTLPVGGK</sequence>
<comment type="caution">
    <text evidence="3">The sequence shown here is derived from an EMBL/GenBank/DDBJ whole genome shotgun (WGS) entry which is preliminary data.</text>
</comment>
<keyword evidence="1" id="KW-0472">Membrane</keyword>
<accession>A0ABP9QN43</accession>
<dbReference type="Gene3D" id="2.30.42.10">
    <property type="match status" value="1"/>
</dbReference>
<evidence type="ECO:0000256" key="1">
    <source>
        <dbReference type="SAM" id="Phobius"/>
    </source>
</evidence>
<feature type="domain" description="PDZ" evidence="2">
    <location>
        <begin position="243"/>
        <end position="314"/>
    </location>
</feature>
<reference evidence="4" key="1">
    <citation type="journal article" date="2019" name="Int. J. Syst. Evol. Microbiol.">
        <title>The Global Catalogue of Microorganisms (GCM) 10K type strain sequencing project: providing services to taxonomists for standard genome sequencing and annotation.</title>
        <authorList>
            <consortium name="The Broad Institute Genomics Platform"/>
            <consortium name="The Broad Institute Genome Sequencing Center for Infectious Disease"/>
            <person name="Wu L."/>
            <person name="Ma J."/>
        </authorList>
    </citation>
    <scope>NUCLEOTIDE SEQUENCE [LARGE SCALE GENOMIC DNA]</scope>
    <source>
        <strain evidence="4">JCM 18715</strain>
    </source>
</reference>
<feature type="transmembrane region" description="Helical" evidence="1">
    <location>
        <begin position="36"/>
        <end position="55"/>
    </location>
</feature>
<protein>
    <recommendedName>
        <fullName evidence="2">PDZ domain-containing protein</fullName>
    </recommendedName>
</protein>
<dbReference type="EMBL" id="BAABLD010000008">
    <property type="protein sequence ID" value="GAA5164478.1"/>
    <property type="molecule type" value="Genomic_DNA"/>
</dbReference>
<keyword evidence="1" id="KW-1133">Transmembrane helix</keyword>